<evidence type="ECO:0000313" key="2">
    <source>
        <dbReference type="Proteomes" id="UP001404104"/>
    </source>
</evidence>
<sequence length="213" mass="23343">MPRLTEANYTSRRIKLVASLDTARTANNEAAFRREMDEATDEDVKAAREAVVDLESRITGLDMAWSRTLDERAAEGAAVRSQAAKAAHAKMEVAMARRAEVATEMQTAAEVLASLYRDYQTLGRNMLHGALAHKEAFTGAGLQHLRELIDGTFNDVRNPLGRVLYNNGLDFTGIAVKGFSTDNLVLRCLPSFIAWQNKRVAGHVQALAQVGEA</sequence>
<organism evidence="1 2">
    <name type="scientific">Sphingomonas qilianensis</name>
    <dbReference type="NCBI Taxonomy" id="1736690"/>
    <lineage>
        <taxon>Bacteria</taxon>
        <taxon>Pseudomonadati</taxon>
        <taxon>Pseudomonadota</taxon>
        <taxon>Alphaproteobacteria</taxon>
        <taxon>Sphingomonadales</taxon>
        <taxon>Sphingomonadaceae</taxon>
        <taxon>Sphingomonas</taxon>
    </lineage>
</organism>
<accession>A0ABU9XVJ3</accession>
<proteinExistence type="predicted"/>
<evidence type="ECO:0000313" key="1">
    <source>
        <dbReference type="EMBL" id="MEN2787569.1"/>
    </source>
</evidence>
<reference evidence="1 2" key="1">
    <citation type="submission" date="2024-05" db="EMBL/GenBank/DDBJ databases">
        <authorList>
            <person name="Liu Q."/>
            <person name="Xin Y.-H."/>
        </authorList>
    </citation>
    <scope>NUCLEOTIDE SEQUENCE [LARGE SCALE GENOMIC DNA]</scope>
    <source>
        <strain evidence="1 2">CGMCC 1.15349</strain>
    </source>
</reference>
<name>A0ABU9XVJ3_9SPHN</name>
<dbReference type="EMBL" id="JBDIMF010000006">
    <property type="protein sequence ID" value="MEN2787569.1"/>
    <property type="molecule type" value="Genomic_DNA"/>
</dbReference>
<dbReference type="Proteomes" id="UP001404104">
    <property type="component" value="Unassembled WGS sequence"/>
</dbReference>
<protein>
    <submittedName>
        <fullName evidence="1">Uncharacterized protein</fullName>
    </submittedName>
</protein>
<dbReference type="RefSeq" id="WP_345865784.1">
    <property type="nucleotide sequence ID" value="NZ_JBDIMF010000006.1"/>
</dbReference>
<comment type="caution">
    <text evidence="1">The sequence shown here is derived from an EMBL/GenBank/DDBJ whole genome shotgun (WGS) entry which is preliminary data.</text>
</comment>
<gene>
    <name evidence="1" type="ORF">ABC969_14210</name>
</gene>
<keyword evidence="2" id="KW-1185">Reference proteome</keyword>